<keyword evidence="2" id="KW-1185">Reference proteome</keyword>
<organism evidence="1 2">
    <name type="scientific">Racocetra fulgida</name>
    <dbReference type="NCBI Taxonomy" id="60492"/>
    <lineage>
        <taxon>Eukaryota</taxon>
        <taxon>Fungi</taxon>
        <taxon>Fungi incertae sedis</taxon>
        <taxon>Mucoromycota</taxon>
        <taxon>Glomeromycotina</taxon>
        <taxon>Glomeromycetes</taxon>
        <taxon>Diversisporales</taxon>
        <taxon>Gigasporaceae</taxon>
        <taxon>Racocetra</taxon>
    </lineage>
</organism>
<dbReference type="Proteomes" id="UP000789396">
    <property type="component" value="Unassembled WGS sequence"/>
</dbReference>
<protein>
    <submittedName>
        <fullName evidence="1">6138_t:CDS:1</fullName>
    </submittedName>
</protein>
<evidence type="ECO:0000313" key="1">
    <source>
        <dbReference type="EMBL" id="CAG8564035.1"/>
    </source>
</evidence>
<dbReference type="OrthoDB" id="2483778at2759"/>
<proteinExistence type="predicted"/>
<dbReference type="EMBL" id="CAJVPZ010005661">
    <property type="protein sequence ID" value="CAG8564035.1"/>
    <property type="molecule type" value="Genomic_DNA"/>
</dbReference>
<accession>A0A9N9FXY9</accession>
<name>A0A9N9FXY9_9GLOM</name>
<dbReference type="AlphaFoldDB" id="A0A9N9FXY9"/>
<evidence type="ECO:0000313" key="2">
    <source>
        <dbReference type="Proteomes" id="UP000789396"/>
    </source>
</evidence>
<gene>
    <name evidence="1" type="ORF">RFULGI_LOCUS5182</name>
</gene>
<reference evidence="1" key="1">
    <citation type="submission" date="2021-06" db="EMBL/GenBank/DDBJ databases">
        <authorList>
            <person name="Kallberg Y."/>
            <person name="Tangrot J."/>
            <person name="Rosling A."/>
        </authorList>
    </citation>
    <scope>NUCLEOTIDE SEQUENCE</scope>
    <source>
        <strain evidence="1">IN212</strain>
    </source>
</reference>
<comment type="caution">
    <text evidence="1">The sequence shown here is derived from an EMBL/GenBank/DDBJ whole genome shotgun (WGS) entry which is preliminary data.</text>
</comment>
<sequence>MNLSPSKSKLVEERNKKWHEIKKKDCDSIQAKIQIFLNTPIPLQSIGFKKNSSSKSSQPSSSVSTSLLSIISTFNEYEIQEKLCDIWQCDQSYRRSVRTTYVDIHINVFDNIDKIL</sequence>